<protein>
    <recommendedName>
        <fullName evidence="3">Bacteriophage-related protein</fullName>
    </recommendedName>
</protein>
<evidence type="ECO:0000313" key="2">
    <source>
        <dbReference type="Proteomes" id="UP001596473"/>
    </source>
</evidence>
<dbReference type="Proteomes" id="UP001596473">
    <property type="component" value="Unassembled WGS sequence"/>
</dbReference>
<evidence type="ECO:0000313" key="1">
    <source>
        <dbReference type="EMBL" id="MFC7422092.1"/>
    </source>
</evidence>
<sequence>MPNKQTLLLNGEPVHSYQASPAGPVLLTTFIPFKLIKRGMKKEIITPIDAPEQFMAEAAEERQARKAAENTPLIRALGRAFYWQKLLDSNKVKTPAEIAKLEALDVSYVRRLLRLTLLAPSILEMILGGEQRHINLAFILRQKISMDWQEQEALFIKHL</sequence>
<gene>
    <name evidence="1" type="ORF">ACFQNF_19720</name>
</gene>
<dbReference type="RefSeq" id="WP_380189901.1">
    <property type="nucleotide sequence ID" value="NZ_JBHTBQ010000044.1"/>
</dbReference>
<name>A0ABW2R6L7_9NEIS</name>
<reference evidence="2" key="1">
    <citation type="journal article" date="2019" name="Int. J. Syst. Evol. Microbiol.">
        <title>The Global Catalogue of Microorganisms (GCM) 10K type strain sequencing project: providing services to taxonomists for standard genome sequencing and annotation.</title>
        <authorList>
            <consortium name="The Broad Institute Genomics Platform"/>
            <consortium name="The Broad Institute Genome Sequencing Center for Infectious Disease"/>
            <person name="Wu L."/>
            <person name="Ma J."/>
        </authorList>
    </citation>
    <scope>NUCLEOTIDE SEQUENCE [LARGE SCALE GENOMIC DNA]</scope>
    <source>
        <strain evidence="2">CCUG 62945</strain>
    </source>
</reference>
<dbReference type="EMBL" id="JBHTBQ010000044">
    <property type="protein sequence ID" value="MFC7422092.1"/>
    <property type="molecule type" value="Genomic_DNA"/>
</dbReference>
<proteinExistence type="predicted"/>
<dbReference type="SUPFAM" id="SSF109709">
    <property type="entry name" value="KorB DNA-binding domain-like"/>
    <property type="match status" value="1"/>
</dbReference>
<evidence type="ECO:0008006" key="3">
    <source>
        <dbReference type="Google" id="ProtNLM"/>
    </source>
</evidence>
<organism evidence="1 2">
    <name type="scientific">Iodobacter arcticus</name>
    <dbReference type="NCBI Taxonomy" id="590593"/>
    <lineage>
        <taxon>Bacteria</taxon>
        <taxon>Pseudomonadati</taxon>
        <taxon>Pseudomonadota</taxon>
        <taxon>Betaproteobacteria</taxon>
        <taxon>Neisseriales</taxon>
        <taxon>Chitinibacteraceae</taxon>
        <taxon>Iodobacter</taxon>
    </lineage>
</organism>
<comment type="caution">
    <text evidence="1">The sequence shown here is derived from an EMBL/GenBank/DDBJ whole genome shotgun (WGS) entry which is preliminary data.</text>
</comment>
<keyword evidence="2" id="KW-1185">Reference proteome</keyword>
<accession>A0ABW2R6L7</accession>